<feature type="binding site" evidence="21">
    <location>
        <position position="249"/>
    </location>
    <ligand>
        <name>Mg(2+)</name>
        <dbReference type="ChEBI" id="CHEBI:18420"/>
    </ligand>
</feature>
<comment type="similarity">
    <text evidence="3 18">Belongs to the protein kinase superfamily. RIO-type Ser/Thr kinase family.</text>
</comment>
<name>A0AAV1HY54_9CHLO</name>
<keyword evidence="9 18" id="KW-0808">Transferase</keyword>
<dbReference type="GO" id="GO:0004674">
    <property type="term" value="F:protein serine/threonine kinase activity"/>
    <property type="evidence" value="ECO:0007669"/>
    <property type="project" value="UniProtKB-KW"/>
</dbReference>
<accession>A0AAV1HY54</accession>
<dbReference type="InterPro" id="IPR008266">
    <property type="entry name" value="Tyr_kinase_AS"/>
</dbReference>
<dbReference type="Pfam" id="PF01163">
    <property type="entry name" value="RIO1"/>
    <property type="match status" value="1"/>
</dbReference>
<protein>
    <recommendedName>
        <fullName evidence="5 18">Serine/threonine-protein kinase RIO1</fullName>
        <ecNumber evidence="4 18">2.7.11.1</ecNumber>
    </recommendedName>
</protein>
<gene>
    <name evidence="24" type="ORF">CVIRNUC_002327</name>
</gene>
<dbReference type="GO" id="GO:0005524">
    <property type="term" value="F:ATP binding"/>
    <property type="evidence" value="ECO:0007669"/>
    <property type="project" value="UniProtKB-KW"/>
</dbReference>
<dbReference type="InterPro" id="IPR018935">
    <property type="entry name" value="RIO_kinase_CS"/>
</dbReference>
<evidence type="ECO:0000256" key="20">
    <source>
        <dbReference type="PIRSR" id="PIRSR038147-2"/>
    </source>
</evidence>
<evidence type="ECO:0000313" key="25">
    <source>
        <dbReference type="Proteomes" id="UP001314263"/>
    </source>
</evidence>
<feature type="compositionally biased region" description="Basic residues" evidence="22">
    <location>
        <begin position="512"/>
        <end position="533"/>
    </location>
</feature>
<dbReference type="SMART" id="SM00090">
    <property type="entry name" value="RIO"/>
    <property type="match status" value="1"/>
</dbReference>
<evidence type="ECO:0000256" key="16">
    <source>
        <dbReference type="ARBA" id="ARBA00047899"/>
    </source>
</evidence>
<comment type="subcellular location">
    <subcellularLocation>
        <location evidence="2">Cytoplasm</location>
    </subcellularLocation>
</comment>
<dbReference type="AlphaFoldDB" id="A0AAV1HY54"/>
<dbReference type="GO" id="GO:0042254">
    <property type="term" value="P:ribosome biogenesis"/>
    <property type="evidence" value="ECO:0007669"/>
    <property type="project" value="UniProtKB-KW"/>
</dbReference>
<dbReference type="GO" id="GO:0046872">
    <property type="term" value="F:metal ion binding"/>
    <property type="evidence" value="ECO:0007669"/>
    <property type="project" value="UniProtKB-KW"/>
</dbReference>
<dbReference type="EC" id="2.7.11.1" evidence="4 18"/>
<dbReference type="InterPro" id="IPR017407">
    <property type="entry name" value="Ser/Thr_kinase_Rio1"/>
</dbReference>
<evidence type="ECO:0000256" key="11">
    <source>
        <dbReference type="ARBA" id="ARBA00022741"/>
    </source>
</evidence>
<dbReference type="Gene3D" id="1.10.510.10">
    <property type="entry name" value="Transferase(Phosphotransferase) domain 1"/>
    <property type="match status" value="1"/>
</dbReference>
<keyword evidence="10" id="KW-0479">Metal-binding</keyword>
<evidence type="ECO:0000256" key="7">
    <source>
        <dbReference type="ARBA" id="ARBA00022517"/>
    </source>
</evidence>
<evidence type="ECO:0000256" key="10">
    <source>
        <dbReference type="ARBA" id="ARBA00022723"/>
    </source>
</evidence>
<evidence type="ECO:0000313" key="24">
    <source>
        <dbReference type="EMBL" id="CAK0754822.1"/>
    </source>
</evidence>
<feature type="active site" description="Proton acceptor" evidence="19">
    <location>
        <position position="244"/>
    </location>
</feature>
<dbReference type="EMBL" id="CAUYUE010000003">
    <property type="protein sequence ID" value="CAK0754822.1"/>
    <property type="molecule type" value="Genomic_DNA"/>
</dbReference>
<evidence type="ECO:0000256" key="1">
    <source>
        <dbReference type="ARBA" id="ARBA00001946"/>
    </source>
</evidence>
<evidence type="ECO:0000259" key="23">
    <source>
        <dbReference type="PROSITE" id="PS50011"/>
    </source>
</evidence>
<keyword evidence="7" id="KW-0690">Ribosome biogenesis</keyword>
<dbReference type="InterPro" id="IPR000719">
    <property type="entry name" value="Prot_kinase_dom"/>
</dbReference>
<keyword evidence="8 18" id="KW-0723">Serine/threonine-protein kinase</keyword>
<evidence type="ECO:0000256" key="22">
    <source>
        <dbReference type="SAM" id="MobiDB-lite"/>
    </source>
</evidence>
<evidence type="ECO:0000256" key="2">
    <source>
        <dbReference type="ARBA" id="ARBA00004496"/>
    </source>
</evidence>
<dbReference type="Gene3D" id="3.30.200.20">
    <property type="entry name" value="Phosphorylase Kinase, domain 1"/>
    <property type="match status" value="1"/>
</dbReference>
<evidence type="ECO:0000256" key="4">
    <source>
        <dbReference type="ARBA" id="ARBA00012513"/>
    </source>
</evidence>
<proteinExistence type="inferred from homology"/>
<dbReference type="PROSITE" id="PS00109">
    <property type="entry name" value="PROTEIN_KINASE_TYR"/>
    <property type="match status" value="1"/>
</dbReference>
<organism evidence="24 25">
    <name type="scientific">Coccomyxa viridis</name>
    <dbReference type="NCBI Taxonomy" id="1274662"/>
    <lineage>
        <taxon>Eukaryota</taxon>
        <taxon>Viridiplantae</taxon>
        <taxon>Chlorophyta</taxon>
        <taxon>core chlorophytes</taxon>
        <taxon>Trebouxiophyceae</taxon>
        <taxon>Trebouxiophyceae incertae sedis</taxon>
        <taxon>Coccomyxaceae</taxon>
        <taxon>Coccomyxa</taxon>
    </lineage>
</organism>
<keyword evidence="14 18" id="KW-0067">ATP-binding</keyword>
<reference evidence="24 25" key="1">
    <citation type="submission" date="2023-10" db="EMBL/GenBank/DDBJ databases">
        <authorList>
            <person name="Maclean D."/>
            <person name="Macfadyen A."/>
        </authorList>
    </citation>
    <scope>NUCLEOTIDE SEQUENCE [LARGE SCALE GENOMIC DNA]</scope>
</reference>
<keyword evidence="12 18" id="KW-0418">Kinase</keyword>
<keyword evidence="6" id="KW-0963">Cytoplasm</keyword>
<evidence type="ECO:0000256" key="17">
    <source>
        <dbReference type="ARBA" id="ARBA00048679"/>
    </source>
</evidence>
<keyword evidence="13" id="KW-0378">Hydrolase</keyword>
<feature type="binding site" evidence="20">
    <location>
        <position position="128"/>
    </location>
    <ligand>
        <name>ATP</name>
        <dbReference type="ChEBI" id="CHEBI:30616"/>
    </ligand>
</feature>
<dbReference type="Proteomes" id="UP001314263">
    <property type="component" value="Unassembled WGS sequence"/>
</dbReference>
<evidence type="ECO:0000256" key="13">
    <source>
        <dbReference type="ARBA" id="ARBA00022801"/>
    </source>
</evidence>
<evidence type="ECO:0000256" key="21">
    <source>
        <dbReference type="PIRSR" id="PIRSR038147-3"/>
    </source>
</evidence>
<dbReference type="FunFam" id="3.30.200.20:FF:000148">
    <property type="entry name" value="Serine/threonine-protein kinase RIO1"/>
    <property type="match status" value="1"/>
</dbReference>
<dbReference type="InterPro" id="IPR051272">
    <property type="entry name" value="RIO-type_Ser/Thr_kinase"/>
</dbReference>
<feature type="binding site" evidence="21">
    <location>
        <position position="261"/>
    </location>
    <ligand>
        <name>Mg(2+)</name>
        <dbReference type="ChEBI" id="CHEBI:18420"/>
    </ligand>
</feature>
<dbReference type="InterPro" id="IPR018934">
    <property type="entry name" value="RIO_dom"/>
</dbReference>
<feature type="active site" description="4-aspartylphosphate intermediate" evidence="19">
    <location>
        <position position="261"/>
    </location>
</feature>
<evidence type="ECO:0000256" key="6">
    <source>
        <dbReference type="ARBA" id="ARBA00022490"/>
    </source>
</evidence>
<keyword evidence="11 18" id="KW-0547">Nucleotide-binding</keyword>
<dbReference type="InterPro" id="IPR000687">
    <property type="entry name" value="RIO_kinase"/>
</dbReference>
<dbReference type="PROSITE" id="PS01245">
    <property type="entry name" value="RIO1"/>
    <property type="match status" value="1"/>
</dbReference>
<evidence type="ECO:0000256" key="14">
    <source>
        <dbReference type="ARBA" id="ARBA00022840"/>
    </source>
</evidence>
<evidence type="ECO:0000256" key="18">
    <source>
        <dbReference type="PIRNR" id="PIRNR038147"/>
    </source>
</evidence>
<comment type="cofactor">
    <cofactor evidence="1 21">
        <name>Mg(2+)</name>
        <dbReference type="ChEBI" id="CHEBI:18420"/>
    </cofactor>
</comment>
<dbReference type="PIRSF" id="PIRSF038147">
    <property type="entry name" value="Ser/Thr_PK_RIO1"/>
    <property type="match status" value="1"/>
</dbReference>
<dbReference type="PANTHER" id="PTHR45723">
    <property type="entry name" value="SERINE/THREONINE-PROTEIN KINASE RIO1"/>
    <property type="match status" value="1"/>
</dbReference>
<dbReference type="GO" id="GO:0005737">
    <property type="term" value="C:cytoplasm"/>
    <property type="evidence" value="ECO:0007669"/>
    <property type="project" value="UniProtKB-SubCell"/>
</dbReference>
<evidence type="ECO:0000256" key="15">
    <source>
        <dbReference type="ARBA" id="ARBA00022842"/>
    </source>
</evidence>
<dbReference type="GO" id="GO:0016787">
    <property type="term" value="F:hydrolase activity"/>
    <property type="evidence" value="ECO:0007669"/>
    <property type="project" value="UniProtKB-KW"/>
</dbReference>
<dbReference type="InterPro" id="IPR011009">
    <property type="entry name" value="Kinase-like_dom_sf"/>
</dbReference>
<evidence type="ECO:0000256" key="3">
    <source>
        <dbReference type="ARBA" id="ARBA00009196"/>
    </source>
</evidence>
<evidence type="ECO:0000256" key="19">
    <source>
        <dbReference type="PIRSR" id="PIRSR038147-1"/>
    </source>
</evidence>
<dbReference type="SUPFAM" id="SSF56112">
    <property type="entry name" value="Protein kinase-like (PK-like)"/>
    <property type="match status" value="1"/>
</dbReference>
<evidence type="ECO:0000256" key="12">
    <source>
        <dbReference type="ARBA" id="ARBA00022777"/>
    </source>
</evidence>
<dbReference type="CDD" id="cd05147">
    <property type="entry name" value="RIO1_euk"/>
    <property type="match status" value="1"/>
</dbReference>
<comment type="catalytic activity">
    <reaction evidence="17 18">
        <text>L-seryl-[protein] + ATP = O-phospho-L-seryl-[protein] + ADP + H(+)</text>
        <dbReference type="Rhea" id="RHEA:17989"/>
        <dbReference type="Rhea" id="RHEA-COMP:9863"/>
        <dbReference type="Rhea" id="RHEA-COMP:11604"/>
        <dbReference type="ChEBI" id="CHEBI:15378"/>
        <dbReference type="ChEBI" id="CHEBI:29999"/>
        <dbReference type="ChEBI" id="CHEBI:30616"/>
        <dbReference type="ChEBI" id="CHEBI:83421"/>
        <dbReference type="ChEBI" id="CHEBI:456216"/>
        <dbReference type="EC" id="2.7.11.1"/>
    </reaction>
</comment>
<evidence type="ECO:0000256" key="8">
    <source>
        <dbReference type="ARBA" id="ARBA00022527"/>
    </source>
</evidence>
<dbReference type="PROSITE" id="PS50011">
    <property type="entry name" value="PROTEIN_KINASE_DOM"/>
    <property type="match status" value="1"/>
</dbReference>
<sequence length="533" mass="59877">MQRPNELTHRQIEICMLQQRADRRLNAQLLDSELDDTLESFEGGCNLGCSAVASVRHSANKQASGMAREKDKADRATYQTVLDPRTRLILVKMLNQGLFSELHGCVSTGKEANVYQASTADGNDLAVKIFKTSILTFKDRNRYVQGDFRFRTGYSKSNPRKMVKLWAEKEFRNLSRLHAAGIRCPQPVHLRLHVLVMEFVGSDGVAAPRLKDAHVTQEQQQSFYTQLVLLLREMYQRCHLVHADLSEYNILVHEEELWIIDVSQAVDLDHPRALDFLREDAAHINSYFRRAGVATLTTRELFEFVVDPNILAGNIDQAVEALMNVAASRPCATGEDEIAEKIFHEAYIPRRLEEVDDYEGDFESLRHTKAGSSREGIYYQTIAGMRKDMTGAAVQPAIMEEAQSVGTVECYSSALLLPAQREVPLAPVWTESGGADSSAAIRFAHGAAGAETHETGAHSSSSHESNSDDSCSDDEKDSIHLEKKGCKEVRDSGLERSERKAHKAAVKESNRERRKQKVKKHIKKRAINKHKHK</sequence>
<evidence type="ECO:0000256" key="9">
    <source>
        <dbReference type="ARBA" id="ARBA00022679"/>
    </source>
</evidence>
<keyword evidence="15" id="KW-0460">Magnesium</keyword>
<feature type="region of interest" description="Disordered" evidence="22">
    <location>
        <begin position="449"/>
        <end position="533"/>
    </location>
</feature>
<keyword evidence="25" id="KW-1185">Reference proteome</keyword>
<evidence type="ECO:0000256" key="5">
    <source>
        <dbReference type="ARBA" id="ARBA00016038"/>
    </source>
</evidence>
<feature type="domain" description="Protein kinase" evidence="23">
    <location>
        <begin position="88"/>
        <end position="382"/>
    </location>
</feature>
<comment type="caution">
    <text evidence="24">The sequence shown here is derived from an EMBL/GenBank/DDBJ whole genome shotgun (WGS) entry which is preliminary data.</text>
</comment>
<feature type="compositionally biased region" description="Basic and acidic residues" evidence="22">
    <location>
        <begin position="477"/>
        <end position="498"/>
    </location>
</feature>
<comment type="catalytic activity">
    <reaction evidence="16 18">
        <text>L-threonyl-[protein] + ATP = O-phospho-L-threonyl-[protein] + ADP + H(+)</text>
        <dbReference type="Rhea" id="RHEA:46608"/>
        <dbReference type="Rhea" id="RHEA-COMP:11060"/>
        <dbReference type="Rhea" id="RHEA-COMP:11605"/>
        <dbReference type="ChEBI" id="CHEBI:15378"/>
        <dbReference type="ChEBI" id="CHEBI:30013"/>
        <dbReference type="ChEBI" id="CHEBI:30616"/>
        <dbReference type="ChEBI" id="CHEBI:61977"/>
        <dbReference type="ChEBI" id="CHEBI:456216"/>
        <dbReference type="EC" id="2.7.11.1"/>
    </reaction>
</comment>